<organism evidence="3 4">
    <name type="scientific">Cellulomonas cellasea DSM 20118</name>
    <dbReference type="NCBI Taxonomy" id="1408250"/>
    <lineage>
        <taxon>Bacteria</taxon>
        <taxon>Bacillati</taxon>
        <taxon>Actinomycetota</taxon>
        <taxon>Actinomycetes</taxon>
        <taxon>Micrococcales</taxon>
        <taxon>Cellulomonadaceae</taxon>
        <taxon>Cellulomonas</taxon>
    </lineage>
</organism>
<dbReference type="EMBL" id="AXNT01000036">
    <property type="protein sequence ID" value="KGM02753.1"/>
    <property type="molecule type" value="Genomic_DNA"/>
</dbReference>
<dbReference type="InterPro" id="IPR006311">
    <property type="entry name" value="TAT_signal"/>
</dbReference>
<reference evidence="3 4" key="1">
    <citation type="submission" date="2013-10" db="EMBL/GenBank/DDBJ databases">
        <authorList>
            <person name="Wang G."/>
            <person name="Zhuang W."/>
        </authorList>
    </citation>
    <scope>NUCLEOTIDE SEQUENCE [LARGE SCALE GENOMIC DNA]</scope>
    <source>
        <strain evidence="3 4">DSM 20118</strain>
    </source>
</reference>
<dbReference type="InterPro" id="IPR001466">
    <property type="entry name" value="Beta-lactam-related"/>
</dbReference>
<feature type="chain" id="PRO_5001959389" evidence="1">
    <location>
        <begin position="44"/>
        <end position="415"/>
    </location>
</feature>
<accession>A0A0A0B976</accession>
<evidence type="ECO:0000313" key="4">
    <source>
        <dbReference type="Proteomes" id="UP000029833"/>
    </source>
</evidence>
<dbReference type="PANTHER" id="PTHR46825">
    <property type="entry name" value="D-ALANYL-D-ALANINE-CARBOXYPEPTIDASE/ENDOPEPTIDASE AMPH"/>
    <property type="match status" value="1"/>
</dbReference>
<dbReference type="PROSITE" id="PS51318">
    <property type="entry name" value="TAT"/>
    <property type="match status" value="1"/>
</dbReference>
<keyword evidence="4" id="KW-1185">Reference proteome</keyword>
<proteinExistence type="predicted"/>
<sequence length="415" mass="43373">MSQTTDRTPRSTRPQQPTRMSALALVCTLAAGAALATPAVALAAGRGQDHGPGSRPRTDVVQQALDRLVDEHGVPAALANVTDRRGRERDLVAGAGDLATGEPVPVDGQVRAGSNSKTFVAAVVLQLVGEGRVDLDASVETYLPGVVRGPVDGHDITVRDLLQHTSGIGSFTDGPPFVVDGVPALRALKDRYMEPHELVALGLALPPTPPGAWSYSNTNYVLAGLLVQKVTGRPLGEVVTDRIIEPLGLTGTYVPARGERAIRGEHPSGYHAEPIGSALFEHTDIDTSSSWGAGDVVTTPGDLSTFFRALLAGEVLRPAELEQMKATVPMDLPGIPETWRYGLGLQSTELSCGELAWGHGGIIPGYQTDGGVTEDGRAIMVATTTAHFALPTDTGVAVSDEVLALVDTVLCSGRS</sequence>
<feature type="domain" description="Beta-lactamase-related" evidence="2">
    <location>
        <begin position="61"/>
        <end position="386"/>
    </location>
</feature>
<evidence type="ECO:0000256" key="1">
    <source>
        <dbReference type="SAM" id="SignalP"/>
    </source>
</evidence>
<dbReference type="SUPFAM" id="SSF56601">
    <property type="entry name" value="beta-lactamase/transpeptidase-like"/>
    <property type="match status" value="1"/>
</dbReference>
<evidence type="ECO:0000259" key="2">
    <source>
        <dbReference type="Pfam" id="PF00144"/>
    </source>
</evidence>
<dbReference type="Pfam" id="PF00144">
    <property type="entry name" value="Beta-lactamase"/>
    <property type="match status" value="1"/>
</dbReference>
<dbReference type="AlphaFoldDB" id="A0A0A0B976"/>
<keyword evidence="1" id="KW-0732">Signal</keyword>
<dbReference type="PANTHER" id="PTHR46825:SF7">
    <property type="entry name" value="D-ALANYL-D-ALANINE CARBOXYPEPTIDASE"/>
    <property type="match status" value="1"/>
</dbReference>
<dbReference type="InterPro" id="IPR050491">
    <property type="entry name" value="AmpC-like"/>
</dbReference>
<gene>
    <name evidence="3" type="ORF">Q760_11450</name>
</gene>
<dbReference type="Gene3D" id="3.40.710.10">
    <property type="entry name" value="DD-peptidase/beta-lactamase superfamily"/>
    <property type="match status" value="1"/>
</dbReference>
<dbReference type="InterPro" id="IPR012338">
    <property type="entry name" value="Beta-lactam/transpept-like"/>
</dbReference>
<dbReference type="STRING" id="1408250.Q760_11450"/>
<name>A0A0A0B976_9CELL</name>
<dbReference type="Proteomes" id="UP000029833">
    <property type="component" value="Unassembled WGS sequence"/>
</dbReference>
<comment type="caution">
    <text evidence="3">The sequence shown here is derived from an EMBL/GenBank/DDBJ whole genome shotgun (WGS) entry which is preliminary data.</text>
</comment>
<dbReference type="OrthoDB" id="3863176at2"/>
<evidence type="ECO:0000313" key="3">
    <source>
        <dbReference type="EMBL" id="KGM02753.1"/>
    </source>
</evidence>
<dbReference type="RefSeq" id="WP_141371969.1">
    <property type="nucleotide sequence ID" value="NZ_AXNT01000036.1"/>
</dbReference>
<protein>
    <submittedName>
        <fullName evidence="3">Beta-lactamase</fullName>
    </submittedName>
</protein>
<feature type="signal peptide" evidence="1">
    <location>
        <begin position="1"/>
        <end position="43"/>
    </location>
</feature>